<dbReference type="InterPro" id="IPR013762">
    <property type="entry name" value="Integrase-like_cat_sf"/>
</dbReference>
<dbReference type="PANTHER" id="PTHR30349">
    <property type="entry name" value="PHAGE INTEGRASE-RELATED"/>
    <property type="match status" value="1"/>
</dbReference>
<sequence>MTNGLTNRSVSPQDYWASIRKRERANGQPSYAVLYRLDGGQRTLTLHDECQAEAFKAAIKAHGIHRALAMNGYEVRTDNPAPTTTVAQWIRQHIDNLTGVERYTIDSYERYLRQDIEPHLGDIPLDKLTEEDIATWVKQLESTPRAKTGRVPTPKTIKNLHGFLSGALGAAVPKYIPANPAAGRRLPRATGEVPDRDVDGDDIRMLTHKEFAALLDATIDHYQPMLRFMVASGFRWGEVSALKPADVDREAGTVKVRRAWKYASNGYHIGPPKTKRSRRTVNIPADVLDALDYGHEWLFTNALGGPVRYPAFRAMWDRSATKAKLADKPTPHCLRHTCGSWLLAAGEPLVNVSRHLGHENVAITADVYAHVDRRGHQAIAETMAKLLTPPRQS</sequence>
<dbReference type="PROSITE" id="PS51900">
    <property type="entry name" value="CB"/>
    <property type="match status" value="1"/>
</dbReference>
<gene>
    <name evidence="8" type="ORF">MCOL_V214114</name>
</gene>
<evidence type="ECO:0000313" key="9">
    <source>
        <dbReference type="Proteomes" id="UP000006455"/>
    </source>
</evidence>
<accession>J5E5E4</accession>
<evidence type="ECO:0000256" key="5">
    <source>
        <dbReference type="PROSITE-ProRule" id="PRU01248"/>
    </source>
</evidence>
<feature type="domain" description="Tyr recombinase" evidence="6">
    <location>
        <begin position="201"/>
        <end position="381"/>
    </location>
</feature>
<name>J5E5E4_9MYCO</name>
<dbReference type="InterPro" id="IPR044068">
    <property type="entry name" value="CB"/>
</dbReference>
<evidence type="ECO:0000313" key="8">
    <source>
        <dbReference type="EMBL" id="EJO88071.1"/>
    </source>
</evidence>
<evidence type="ECO:0000256" key="3">
    <source>
        <dbReference type="ARBA" id="ARBA00023125"/>
    </source>
</evidence>
<dbReference type="Gene3D" id="1.10.150.130">
    <property type="match status" value="1"/>
</dbReference>
<protein>
    <submittedName>
        <fullName evidence="8">Integrase family protein</fullName>
    </submittedName>
</protein>
<dbReference type="Pfam" id="PF00589">
    <property type="entry name" value="Phage_integrase"/>
    <property type="match status" value="1"/>
</dbReference>
<dbReference type="PROSITE" id="PS51898">
    <property type="entry name" value="TYR_RECOMBINASE"/>
    <property type="match status" value="1"/>
</dbReference>
<dbReference type="InterPro" id="IPR002104">
    <property type="entry name" value="Integrase_catalytic"/>
</dbReference>
<dbReference type="GO" id="GO:0015074">
    <property type="term" value="P:DNA integration"/>
    <property type="evidence" value="ECO:0007669"/>
    <property type="project" value="UniProtKB-KW"/>
</dbReference>
<dbReference type="EMBL" id="AFVW02000004">
    <property type="protein sequence ID" value="EJO88071.1"/>
    <property type="molecule type" value="Genomic_DNA"/>
</dbReference>
<keyword evidence="4" id="KW-0233">DNA recombination</keyword>
<organism evidence="8 9">
    <name type="scientific">Mycobacterium colombiense CECT 3035</name>
    <dbReference type="NCBI Taxonomy" id="1041522"/>
    <lineage>
        <taxon>Bacteria</taxon>
        <taxon>Bacillati</taxon>
        <taxon>Actinomycetota</taxon>
        <taxon>Actinomycetes</taxon>
        <taxon>Mycobacteriales</taxon>
        <taxon>Mycobacteriaceae</taxon>
        <taxon>Mycobacterium</taxon>
        <taxon>Mycobacterium avium complex (MAC)</taxon>
    </lineage>
</organism>
<comment type="caution">
    <text evidence="8">The sequence shown here is derived from an EMBL/GenBank/DDBJ whole genome shotgun (WGS) entry which is preliminary data.</text>
</comment>
<proteinExistence type="inferred from homology"/>
<dbReference type="AlphaFoldDB" id="J5E5E4"/>
<dbReference type="OrthoDB" id="1822491at2"/>
<dbReference type="InterPro" id="IPR011010">
    <property type="entry name" value="DNA_brk_join_enz"/>
</dbReference>
<evidence type="ECO:0000259" key="6">
    <source>
        <dbReference type="PROSITE" id="PS51898"/>
    </source>
</evidence>
<dbReference type="SUPFAM" id="SSF56349">
    <property type="entry name" value="DNA breaking-rejoining enzymes"/>
    <property type="match status" value="1"/>
</dbReference>
<dbReference type="Pfam" id="PF14659">
    <property type="entry name" value="Phage_int_SAM_3"/>
    <property type="match status" value="1"/>
</dbReference>
<dbReference type="GO" id="GO:0006310">
    <property type="term" value="P:DNA recombination"/>
    <property type="evidence" value="ECO:0007669"/>
    <property type="project" value="UniProtKB-KW"/>
</dbReference>
<feature type="domain" description="Core-binding (CB)" evidence="7">
    <location>
        <begin position="80"/>
        <end position="172"/>
    </location>
</feature>
<reference evidence="8 9" key="1">
    <citation type="journal article" date="2011" name="J. Bacteriol.">
        <title>Genome sequence of the Mycobacterium colombiense type strain, CECT 3035.</title>
        <authorList>
            <person name="Gonzalez-Perez M."/>
            <person name="Murcia M.I."/>
            <person name="Landsman D."/>
            <person name="Jordan I.K."/>
            <person name="Marino-Ramirez L."/>
        </authorList>
    </citation>
    <scope>NUCLEOTIDE SEQUENCE [LARGE SCALE GENOMIC DNA]</scope>
    <source>
        <strain evidence="8 9">CECT 3035</strain>
    </source>
</reference>
<keyword evidence="2" id="KW-0229">DNA integration</keyword>
<evidence type="ECO:0000256" key="4">
    <source>
        <dbReference type="ARBA" id="ARBA00023172"/>
    </source>
</evidence>
<dbReference type="Proteomes" id="UP000006455">
    <property type="component" value="Unassembled WGS sequence"/>
</dbReference>
<dbReference type="PANTHER" id="PTHR30349:SF41">
    <property type="entry name" value="INTEGRASE_RECOMBINASE PROTEIN MJ0367-RELATED"/>
    <property type="match status" value="1"/>
</dbReference>
<dbReference type="eggNOG" id="COG0582">
    <property type="taxonomic scope" value="Bacteria"/>
</dbReference>
<dbReference type="Gene3D" id="1.10.443.10">
    <property type="entry name" value="Intergrase catalytic core"/>
    <property type="match status" value="1"/>
</dbReference>
<evidence type="ECO:0000256" key="1">
    <source>
        <dbReference type="ARBA" id="ARBA00008857"/>
    </source>
</evidence>
<dbReference type="GeneID" id="31528189"/>
<dbReference type="InterPro" id="IPR004107">
    <property type="entry name" value="Integrase_SAM-like_N"/>
</dbReference>
<dbReference type="STRING" id="1041522.GCA_002105755_05287"/>
<dbReference type="InterPro" id="IPR010998">
    <property type="entry name" value="Integrase_recombinase_N"/>
</dbReference>
<dbReference type="RefSeq" id="WP_007772761.1">
    <property type="nucleotide sequence ID" value="NZ_AFVW02000004.1"/>
</dbReference>
<evidence type="ECO:0000256" key="2">
    <source>
        <dbReference type="ARBA" id="ARBA00022908"/>
    </source>
</evidence>
<dbReference type="InterPro" id="IPR050090">
    <property type="entry name" value="Tyrosine_recombinase_XerCD"/>
</dbReference>
<dbReference type="GO" id="GO:0003677">
    <property type="term" value="F:DNA binding"/>
    <property type="evidence" value="ECO:0007669"/>
    <property type="project" value="UniProtKB-UniRule"/>
</dbReference>
<keyword evidence="3 5" id="KW-0238">DNA-binding</keyword>
<evidence type="ECO:0000259" key="7">
    <source>
        <dbReference type="PROSITE" id="PS51900"/>
    </source>
</evidence>
<comment type="similarity">
    <text evidence="1">Belongs to the 'phage' integrase family.</text>
</comment>
<dbReference type="CDD" id="cd01189">
    <property type="entry name" value="INT_ICEBs1_C_like"/>
    <property type="match status" value="1"/>
</dbReference>